<keyword evidence="2" id="KW-1185">Reference proteome</keyword>
<name>E6MRX4_9BACT</name>
<accession>E6MRX4</accession>
<organism evidence="1 2">
    <name type="scientific">Segatella salivae DSM 15606</name>
    <dbReference type="NCBI Taxonomy" id="888832"/>
    <lineage>
        <taxon>Bacteria</taxon>
        <taxon>Pseudomonadati</taxon>
        <taxon>Bacteroidota</taxon>
        <taxon>Bacteroidia</taxon>
        <taxon>Bacteroidales</taxon>
        <taxon>Prevotellaceae</taxon>
        <taxon>Segatella</taxon>
    </lineage>
</organism>
<dbReference type="HOGENOM" id="CLU_3203645_0_0_10"/>
<dbReference type="Proteomes" id="UP000003874">
    <property type="component" value="Unassembled WGS sequence"/>
</dbReference>
<evidence type="ECO:0000313" key="2">
    <source>
        <dbReference type="Proteomes" id="UP000003874"/>
    </source>
</evidence>
<proteinExistence type="predicted"/>
<dbReference type="EMBL" id="AEQO01000175">
    <property type="protein sequence ID" value="EFV03587.1"/>
    <property type="molecule type" value="Genomic_DNA"/>
</dbReference>
<gene>
    <name evidence="1" type="ORF">HMPREF9420_2242</name>
</gene>
<sequence length="45" mass="5070">MRSHYDDKVQAVSVLHEIKGVVISLPLDCFVMSVKTFCDSCHFIA</sequence>
<protein>
    <submittedName>
        <fullName evidence="1">Uncharacterized protein</fullName>
    </submittedName>
</protein>
<dbReference type="STRING" id="888832.HMPREF9420_2242"/>
<dbReference type="AlphaFoldDB" id="E6MRX4"/>
<reference evidence="1 2" key="1">
    <citation type="submission" date="2010-12" db="EMBL/GenBank/DDBJ databases">
        <authorList>
            <person name="Muzny D."/>
            <person name="Qin X."/>
            <person name="Deng J."/>
            <person name="Jiang H."/>
            <person name="Liu Y."/>
            <person name="Qu J."/>
            <person name="Song X.-Z."/>
            <person name="Zhang L."/>
            <person name="Thornton R."/>
            <person name="Coyle M."/>
            <person name="Francisco L."/>
            <person name="Jackson L."/>
            <person name="Javaid M."/>
            <person name="Korchina V."/>
            <person name="Kovar C."/>
            <person name="Mata R."/>
            <person name="Mathew T."/>
            <person name="Ngo R."/>
            <person name="Nguyen L."/>
            <person name="Nguyen N."/>
            <person name="Okwuonu G."/>
            <person name="Ongeri F."/>
            <person name="Pham C."/>
            <person name="Simmons D."/>
            <person name="Wilczek-Boney K."/>
            <person name="Hale W."/>
            <person name="Jakkamsetti A."/>
            <person name="Pham P."/>
            <person name="Ruth R."/>
            <person name="San Lucas F."/>
            <person name="Warren J."/>
            <person name="Zhang J."/>
            <person name="Zhao Z."/>
            <person name="Zhou C."/>
            <person name="Zhu D."/>
            <person name="Lee S."/>
            <person name="Bess C."/>
            <person name="Blankenburg K."/>
            <person name="Forbes L."/>
            <person name="Fu Q."/>
            <person name="Gubbala S."/>
            <person name="Hirani K."/>
            <person name="Jayaseelan J.C."/>
            <person name="Lara F."/>
            <person name="Munidasa M."/>
            <person name="Palculict T."/>
            <person name="Patil S."/>
            <person name="Pu L.-L."/>
            <person name="Saada N."/>
            <person name="Tang L."/>
            <person name="Weissenberger G."/>
            <person name="Zhu Y."/>
            <person name="Hemphill L."/>
            <person name="Shang Y."/>
            <person name="Youmans B."/>
            <person name="Ayvaz T."/>
            <person name="Ross M."/>
            <person name="Santibanez J."/>
            <person name="Aqrawi P."/>
            <person name="Gross S."/>
            <person name="Joshi V."/>
            <person name="Fowler G."/>
            <person name="Nazareth L."/>
            <person name="Reid J."/>
            <person name="Worley K."/>
            <person name="Petrosino J."/>
            <person name="Highlander S."/>
            <person name="Gibbs R."/>
        </authorList>
    </citation>
    <scope>NUCLEOTIDE SEQUENCE [LARGE SCALE GENOMIC DNA]</scope>
    <source>
        <strain evidence="1 2">DSM 15606</strain>
    </source>
</reference>
<evidence type="ECO:0000313" key="1">
    <source>
        <dbReference type="EMBL" id="EFV03587.1"/>
    </source>
</evidence>
<comment type="caution">
    <text evidence="1">The sequence shown here is derived from an EMBL/GenBank/DDBJ whole genome shotgun (WGS) entry which is preliminary data.</text>
</comment>